<sequence>MIIPFVELTDKNDRPVLINVSNITSVVVYNTPHEEVHVYVIGDKESYVTVKESYTEVKSKISTVGGSIY</sequence>
<organism evidence="1 2">
    <name type="scientific">Mucilaginibacter terrae</name>
    <dbReference type="NCBI Taxonomy" id="1955052"/>
    <lineage>
        <taxon>Bacteria</taxon>
        <taxon>Pseudomonadati</taxon>
        <taxon>Bacteroidota</taxon>
        <taxon>Sphingobacteriia</taxon>
        <taxon>Sphingobacteriales</taxon>
        <taxon>Sphingobacteriaceae</taxon>
        <taxon>Mucilaginibacter</taxon>
    </lineage>
</organism>
<evidence type="ECO:0000313" key="1">
    <source>
        <dbReference type="EMBL" id="MDT3404884.1"/>
    </source>
</evidence>
<gene>
    <name evidence="1" type="ORF">QE417_003956</name>
</gene>
<keyword evidence="2" id="KW-1185">Reference proteome</keyword>
<protein>
    <submittedName>
        <fullName evidence="1">Uncharacterized protein</fullName>
    </submittedName>
</protein>
<proteinExistence type="predicted"/>
<comment type="caution">
    <text evidence="1">The sequence shown here is derived from an EMBL/GenBank/DDBJ whole genome shotgun (WGS) entry which is preliminary data.</text>
</comment>
<accession>A0ABU3GYN6</accession>
<evidence type="ECO:0000313" key="2">
    <source>
        <dbReference type="Proteomes" id="UP001258315"/>
    </source>
</evidence>
<reference evidence="2" key="1">
    <citation type="submission" date="2023-07" db="EMBL/GenBank/DDBJ databases">
        <title>Functional and genomic diversity of the sorghum phyllosphere microbiome.</title>
        <authorList>
            <person name="Shade A."/>
        </authorList>
    </citation>
    <scope>NUCLEOTIDE SEQUENCE [LARGE SCALE GENOMIC DNA]</scope>
    <source>
        <strain evidence="2">SORGH_AS_0422</strain>
    </source>
</reference>
<dbReference type="RefSeq" id="WP_311952712.1">
    <property type="nucleotide sequence ID" value="NZ_JAVLVU010000001.1"/>
</dbReference>
<dbReference type="Proteomes" id="UP001258315">
    <property type="component" value="Unassembled WGS sequence"/>
</dbReference>
<dbReference type="EMBL" id="JAVLVU010000001">
    <property type="protein sequence ID" value="MDT3404884.1"/>
    <property type="molecule type" value="Genomic_DNA"/>
</dbReference>
<name>A0ABU3GYN6_9SPHI</name>